<dbReference type="GO" id="GO:0009653">
    <property type="term" value="P:anatomical structure morphogenesis"/>
    <property type="evidence" value="ECO:0007669"/>
    <property type="project" value="TreeGrafter"/>
</dbReference>
<feature type="domain" description="Fork-head" evidence="5">
    <location>
        <begin position="2"/>
        <end position="97"/>
    </location>
</feature>
<dbReference type="GO" id="GO:0000978">
    <property type="term" value="F:RNA polymerase II cis-regulatory region sequence-specific DNA binding"/>
    <property type="evidence" value="ECO:0007669"/>
    <property type="project" value="TreeGrafter"/>
</dbReference>
<evidence type="ECO:0000256" key="1">
    <source>
        <dbReference type="ARBA" id="ARBA00023125"/>
    </source>
</evidence>
<dbReference type="GO" id="GO:0030154">
    <property type="term" value="P:cell differentiation"/>
    <property type="evidence" value="ECO:0007669"/>
    <property type="project" value="TreeGrafter"/>
</dbReference>
<organism evidence="6 7">
    <name type="scientific">Pristionchus fissidentatus</name>
    <dbReference type="NCBI Taxonomy" id="1538716"/>
    <lineage>
        <taxon>Eukaryota</taxon>
        <taxon>Metazoa</taxon>
        <taxon>Ecdysozoa</taxon>
        <taxon>Nematoda</taxon>
        <taxon>Chromadorea</taxon>
        <taxon>Rhabditida</taxon>
        <taxon>Rhabditina</taxon>
        <taxon>Diplogasteromorpha</taxon>
        <taxon>Diplogasteroidea</taxon>
        <taxon>Neodiplogasteridae</taxon>
        <taxon>Pristionchus</taxon>
    </lineage>
</organism>
<dbReference type="SUPFAM" id="SSF46785">
    <property type="entry name" value="Winged helix' DNA-binding domain"/>
    <property type="match status" value="1"/>
</dbReference>
<evidence type="ECO:0000313" key="7">
    <source>
        <dbReference type="Proteomes" id="UP001432322"/>
    </source>
</evidence>
<comment type="caution">
    <text evidence="6">The sequence shown here is derived from an EMBL/GenBank/DDBJ whole genome shotgun (WGS) entry which is preliminary data.</text>
</comment>
<evidence type="ECO:0000256" key="2">
    <source>
        <dbReference type="ARBA" id="ARBA00023242"/>
    </source>
</evidence>
<sequence length="159" mass="18657">YRPNISYPVLIAIALMMCETGKMRVKELYKTICELCPYYKDAKKNTWQNAIRHSLTNDDFLVDKTASNSDRGNYYRINQEKWDDGQFKRGMSLRKKVEKCFSKGEIEDRFVQKYREMEAHKWENGEIDQSVEANENRFTAPLSSDSYANRRSINSNANG</sequence>
<dbReference type="InterPro" id="IPR050211">
    <property type="entry name" value="FOX_domain-containing"/>
</dbReference>
<feature type="region of interest" description="Disordered" evidence="4">
    <location>
        <begin position="138"/>
        <end position="159"/>
    </location>
</feature>
<dbReference type="PROSITE" id="PS00658">
    <property type="entry name" value="FORK_HEAD_2"/>
    <property type="match status" value="1"/>
</dbReference>
<dbReference type="EMBL" id="BTSY01000005">
    <property type="protein sequence ID" value="GMT29698.1"/>
    <property type="molecule type" value="Genomic_DNA"/>
</dbReference>
<evidence type="ECO:0000256" key="3">
    <source>
        <dbReference type="PROSITE-ProRule" id="PRU00089"/>
    </source>
</evidence>
<dbReference type="GO" id="GO:0005634">
    <property type="term" value="C:nucleus"/>
    <property type="evidence" value="ECO:0007669"/>
    <property type="project" value="UniProtKB-SubCell"/>
</dbReference>
<dbReference type="PRINTS" id="PR00053">
    <property type="entry name" value="FORKHEAD"/>
</dbReference>
<feature type="DNA-binding region" description="Fork-head" evidence="3">
    <location>
        <begin position="2"/>
        <end position="97"/>
    </location>
</feature>
<comment type="subcellular location">
    <subcellularLocation>
        <location evidence="3">Nucleus</location>
    </subcellularLocation>
</comment>
<dbReference type="SMART" id="SM00339">
    <property type="entry name" value="FH"/>
    <property type="match status" value="1"/>
</dbReference>
<dbReference type="Gene3D" id="1.10.10.10">
    <property type="entry name" value="Winged helix-like DNA-binding domain superfamily/Winged helix DNA-binding domain"/>
    <property type="match status" value="1"/>
</dbReference>
<dbReference type="Pfam" id="PF00250">
    <property type="entry name" value="Forkhead"/>
    <property type="match status" value="1"/>
</dbReference>
<dbReference type="Proteomes" id="UP001432322">
    <property type="component" value="Unassembled WGS sequence"/>
</dbReference>
<feature type="non-terminal residue" evidence="6">
    <location>
        <position position="159"/>
    </location>
</feature>
<accession>A0AAV5WHA5</accession>
<proteinExistence type="predicted"/>
<feature type="non-terminal residue" evidence="6">
    <location>
        <position position="1"/>
    </location>
</feature>
<dbReference type="InterPro" id="IPR036388">
    <property type="entry name" value="WH-like_DNA-bd_sf"/>
</dbReference>
<keyword evidence="2 3" id="KW-0539">Nucleus</keyword>
<keyword evidence="1 3" id="KW-0238">DNA-binding</keyword>
<name>A0AAV5WHA5_9BILA</name>
<dbReference type="GO" id="GO:0000981">
    <property type="term" value="F:DNA-binding transcription factor activity, RNA polymerase II-specific"/>
    <property type="evidence" value="ECO:0007669"/>
    <property type="project" value="TreeGrafter"/>
</dbReference>
<dbReference type="PROSITE" id="PS50039">
    <property type="entry name" value="FORK_HEAD_3"/>
    <property type="match status" value="1"/>
</dbReference>
<dbReference type="InterPro" id="IPR001766">
    <property type="entry name" value="Fork_head_dom"/>
</dbReference>
<dbReference type="InterPro" id="IPR036390">
    <property type="entry name" value="WH_DNA-bd_sf"/>
</dbReference>
<dbReference type="AlphaFoldDB" id="A0AAV5WHA5"/>
<keyword evidence="7" id="KW-1185">Reference proteome</keyword>
<evidence type="ECO:0000256" key="4">
    <source>
        <dbReference type="SAM" id="MobiDB-lite"/>
    </source>
</evidence>
<dbReference type="PANTHER" id="PTHR11829:SF343">
    <property type="entry name" value="FORK-HEAD DOMAIN-CONTAINING PROTEIN"/>
    <property type="match status" value="1"/>
</dbReference>
<gene>
    <name evidence="6" type="ORF">PFISCL1PPCAC_20995</name>
</gene>
<dbReference type="InterPro" id="IPR030456">
    <property type="entry name" value="TF_fork_head_CS_2"/>
</dbReference>
<dbReference type="PANTHER" id="PTHR11829">
    <property type="entry name" value="FORKHEAD BOX PROTEIN"/>
    <property type="match status" value="1"/>
</dbReference>
<protein>
    <recommendedName>
        <fullName evidence="5">Fork-head domain-containing protein</fullName>
    </recommendedName>
</protein>
<evidence type="ECO:0000313" key="6">
    <source>
        <dbReference type="EMBL" id="GMT29698.1"/>
    </source>
</evidence>
<evidence type="ECO:0000259" key="5">
    <source>
        <dbReference type="PROSITE" id="PS50039"/>
    </source>
</evidence>
<reference evidence="6" key="1">
    <citation type="submission" date="2023-10" db="EMBL/GenBank/DDBJ databases">
        <title>Genome assembly of Pristionchus species.</title>
        <authorList>
            <person name="Yoshida K."/>
            <person name="Sommer R.J."/>
        </authorList>
    </citation>
    <scope>NUCLEOTIDE SEQUENCE</scope>
    <source>
        <strain evidence="6">RS5133</strain>
    </source>
</reference>